<accession>A0A645I830</accession>
<dbReference type="AlphaFoldDB" id="A0A645I830"/>
<feature type="compositionally biased region" description="Basic and acidic residues" evidence="1">
    <location>
        <begin position="117"/>
        <end position="152"/>
    </location>
</feature>
<feature type="region of interest" description="Disordered" evidence="1">
    <location>
        <begin position="1"/>
        <end position="78"/>
    </location>
</feature>
<protein>
    <submittedName>
        <fullName evidence="2">Uncharacterized protein</fullName>
    </submittedName>
</protein>
<feature type="compositionally biased region" description="Basic and acidic residues" evidence="1">
    <location>
        <begin position="32"/>
        <end position="56"/>
    </location>
</feature>
<organism evidence="2">
    <name type="scientific">bioreactor metagenome</name>
    <dbReference type="NCBI Taxonomy" id="1076179"/>
    <lineage>
        <taxon>unclassified sequences</taxon>
        <taxon>metagenomes</taxon>
        <taxon>ecological metagenomes</taxon>
    </lineage>
</organism>
<reference evidence="2" key="1">
    <citation type="submission" date="2019-08" db="EMBL/GenBank/DDBJ databases">
        <authorList>
            <person name="Kucharzyk K."/>
            <person name="Murdoch R.W."/>
            <person name="Higgins S."/>
            <person name="Loffler F."/>
        </authorList>
    </citation>
    <scope>NUCLEOTIDE SEQUENCE</scope>
</reference>
<evidence type="ECO:0000313" key="2">
    <source>
        <dbReference type="EMBL" id="MPN47290.1"/>
    </source>
</evidence>
<comment type="caution">
    <text evidence="2">The sequence shown here is derived from an EMBL/GenBank/DDBJ whole genome shotgun (WGS) entry which is preliminary data.</text>
</comment>
<gene>
    <name evidence="2" type="ORF">SDC9_194892</name>
</gene>
<dbReference type="EMBL" id="VSSQ01108682">
    <property type="protein sequence ID" value="MPN47290.1"/>
    <property type="molecule type" value="Genomic_DNA"/>
</dbReference>
<name>A0A645I830_9ZZZZ</name>
<feature type="compositionally biased region" description="Basic and acidic residues" evidence="1">
    <location>
        <begin position="65"/>
        <end position="76"/>
    </location>
</feature>
<feature type="compositionally biased region" description="Basic and acidic residues" evidence="1">
    <location>
        <begin position="8"/>
        <end position="20"/>
    </location>
</feature>
<evidence type="ECO:0000256" key="1">
    <source>
        <dbReference type="SAM" id="MobiDB-lite"/>
    </source>
</evidence>
<sequence length="175" mass="19574">MAELTDAEGQHDHAEADDVIKPVIFEIDPVEQPDRDFRDGEAAEDADGHFEQEFGQDRPVALPRSLDHSDHEDGQERRHRIIAAGFEFEHGLEFSGQPHPAVAEHREHCRVIGGGNDRAEQQTPFERRFPCESEHAGKAAEADAEQHKRENPDEQCSQQHAEAGEGASVSDHVFD</sequence>
<feature type="region of interest" description="Disordered" evidence="1">
    <location>
        <begin position="112"/>
        <end position="175"/>
    </location>
</feature>
<proteinExistence type="predicted"/>